<dbReference type="EMBL" id="WKFB01000484">
    <property type="protein sequence ID" value="KAF6721661.1"/>
    <property type="molecule type" value="Genomic_DNA"/>
</dbReference>
<feature type="region of interest" description="Disordered" evidence="1">
    <location>
        <begin position="162"/>
        <end position="181"/>
    </location>
</feature>
<name>A0A834C859_ORYME</name>
<dbReference type="AlphaFoldDB" id="A0A834C859"/>
<proteinExistence type="predicted"/>
<sequence>MCALMWSGWSAHSRQRSVLKGDPEGRSQKLVPLCNRGHCPEERATGGAADEACRGRLINNGERWLRESCRGIVAERERRAGPKDMKTPAFAAFDLPSVVHIPAPQAAPITGGLQTKTCRCTGPGRGEQGKNLLEEGPGFLQGRDRALLGWKFDAAVLVKQASKEKAGNDDAQRITSTSDGPASIQCAHMSIHSGAMIQF</sequence>
<feature type="compositionally biased region" description="Basic and acidic residues" evidence="1">
    <location>
        <begin position="162"/>
        <end position="172"/>
    </location>
</feature>
<reference evidence="2" key="1">
    <citation type="journal article" name="BMC Genomics">
        <title>Long-read sequencing and de novo genome assembly of marine medaka (Oryzias melastigma).</title>
        <authorList>
            <person name="Liang P."/>
            <person name="Saqib H.S.A."/>
            <person name="Ni X."/>
            <person name="Shen Y."/>
        </authorList>
    </citation>
    <scope>NUCLEOTIDE SEQUENCE</scope>
    <source>
        <strain evidence="2">Bigg-433</strain>
    </source>
</reference>
<evidence type="ECO:0000313" key="2">
    <source>
        <dbReference type="EMBL" id="KAF6721661.1"/>
    </source>
</evidence>
<protein>
    <submittedName>
        <fullName evidence="2">Uncharacterized protein</fullName>
    </submittedName>
</protein>
<accession>A0A834C859</accession>
<dbReference type="Proteomes" id="UP000646548">
    <property type="component" value="Unassembled WGS sequence"/>
</dbReference>
<evidence type="ECO:0000313" key="3">
    <source>
        <dbReference type="Proteomes" id="UP000646548"/>
    </source>
</evidence>
<comment type="caution">
    <text evidence="2">The sequence shown here is derived from an EMBL/GenBank/DDBJ whole genome shotgun (WGS) entry which is preliminary data.</text>
</comment>
<organism evidence="2 3">
    <name type="scientific">Oryzias melastigma</name>
    <name type="common">Marine medaka</name>
    <dbReference type="NCBI Taxonomy" id="30732"/>
    <lineage>
        <taxon>Eukaryota</taxon>
        <taxon>Metazoa</taxon>
        <taxon>Chordata</taxon>
        <taxon>Craniata</taxon>
        <taxon>Vertebrata</taxon>
        <taxon>Euteleostomi</taxon>
        <taxon>Actinopterygii</taxon>
        <taxon>Neopterygii</taxon>
        <taxon>Teleostei</taxon>
        <taxon>Neoteleostei</taxon>
        <taxon>Acanthomorphata</taxon>
        <taxon>Ovalentaria</taxon>
        <taxon>Atherinomorphae</taxon>
        <taxon>Beloniformes</taxon>
        <taxon>Adrianichthyidae</taxon>
        <taxon>Oryziinae</taxon>
        <taxon>Oryzias</taxon>
    </lineage>
</organism>
<gene>
    <name evidence="2" type="ORF">FQA47_015026</name>
</gene>
<evidence type="ECO:0000256" key="1">
    <source>
        <dbReference type="SAM" id="MobiDB-lite"/>
    </source>
</evidence>